<dbReference type="HOGENOM" id="CLU_047061_0_0_1"/>
<reference evidence="11 13" key="2">
    <citation type="journal article" date="2013" name="Nature">
        <title>Insights into bilaterian evolution from three spiralian genomes.</title>
        <authorList>
            <person name="Simakov O."/>
            <person name="Marletaz F."/>
            <person name="Cho S.J."/>
            <person name="Edsinger-Gonzales E."/>
            <person name="Havlak P."/>
            <person name="Hellsten U."/>
            <person name="Kuo D.H."/>
            <person name="Larsson T."/>
            <person name="Lv J."/>
            <person name="Arendt D."/>
            <person name="Savage R."/>
            <person name="Osoegawa K."/>
            <person name="de Jong P."/>
            <person name="Grimwood J."/>
            <person name="Chapman J.A."/>
            <person name="Shapiro H."/>
            <person name="Aerts A."/>
            <person name="Otillar R.P."/>
            <person name="Terry A.Y."/>
            <person name="Boore J.L."/>
            <person name="Grigoriev I.V."/>
            <person name="Lindberg D.R."/>
            <person name="Seaver E.C."/>
            <person name="Weisblat D.A."/>
            <person name="Putnam N.H."/>
            <person name="Rokhsar D.S."/>
        </authorList>
    </citation>
    <scope>NUCLEOTIDE SEQUENCE</scope>
</reference>
<dbReference type="InterPro" id="IPR036705">
    <property type="entry name" value="Ribosyl_crysJ1_sf"/>
</dbReference>
<feature type="binding site" evidence="8">
    <location>
        <position position="155"/>
    </location>
    <ligand>
        <name>Mg(2+)</name>
        <dbReference type="ChEBI" id="CHEBI:18420"/>
        <label>1</label>
    </ligand>
</feature>
<dbReference type="Gene3D" id="1.10.4080.10">
    <property type="entry name" value="ADP-ribosylation/Crystallin J1"/>
    <property type="match status" value="1"/>
</dbReference>
<dbReference type="Proteomes" id="UP000015101">
    <property type="component" value="Unassembled WGS sequence"/>
</dbReference>
<comment type="cofactor">
    <cofactor evidence="8">
        <name>Mg(2+)</name>
        <dbReference type="ChEBI" id="CHEBI:18420"/>
    </cofactor>
    <text evidence="8">Binds 2 magnesium ions per subunit.</text>
</comment>
<name>T1FM53_HELRO</name>
<evidence type="ECO:0000256" key="8">
    <source>
        <dbReference type="PIRSR" id="PIRSR605502-1"/>
    </source>
</evidence>
<feature type="binding site" evidence="8">
    <location>
        <position position="405"/>
    </location>
    <ligand>
        <name>Mg(2+)</name>
        <dbReference type="ChEBI" id="CHEBI:18420"/>
        <label>1</label>
    </ligand>
</feature>
<keyword evidence="10" id="KW-1133">Transmembrane helix</keyword>
<dbReference type="GO" id="GO:0003875">
    <property type="term" value="F:ADP-ribosylarginine hydrolase activity"/>
    <property type="evidence" value="ECO:0007669"/>
    <property type="project" value="UniProtKB-EC"/>
</dbReference>
<proteinExistence type="inferred from homology"/>
<reference evidence="13" key="1">
    <citation type="submission" date="2012-12" db="EMBL/GenBank/DDBJ databases">
        <authorList>
            <person name="Hellsten U."/>
            <person name="Grimwood J."/>
            <person name="Chapman J.A."/>
            <person name="Shapiro H."/>
            <person name="Aerts A."/>
            <person name="Otillar R.P."/>
            <person name="Terry A.Y."/>
            <person name="Boore J.L."/>
            <person name="Simakov O."/>
            <person name="Marletaz F."/>
            <person name="Cho S.-J."/>
            <person name="Edsinger-Gonzales E."/>
            <person name="Havlak P."/>
            <person name="Kuo D.-H."/>
            <person name="Larsson T."/>
            <person name="Lv J."/>
            <person name="Arendt D."/>
            <person name="Savage R."/>
            <person name="Osoegawa K."/>
            <person name="de Jong P."/>
            <person name="Lindberg D.R."/>
            <person name="Seaver E.C."/>
            <person name="Weisblat D.A."/>
            <person name="Putnam N.H."/>
            <person name="Grigoriev I.V."/>
            <person name="Rokhsar D.S."/>
        </authorList>
    </citation>
    <scope>NUCLEOTIDE SEQUENCE</scope>
</reference>
<evidence type="ECO:0000256" key="10">
    <source>
        <dbReference type="SAM" id="Phobius"/>
    </source>
</evidence>
<dbReference type="STRING" id="6412.T1FM53"/>
<dbReference type="KEGG" id="hro:HELRODRAFT_184901"/>
<dbReference type="PANTHER" id="PTHR16222">
    <property type="entry name" value="ADP-RIBOSYLGLYCOHYDROLASE"/>
    <property type="match status" value="1"/>
</dbReference>
<dbReference type="PANTHER" id="PTHR16222:SF26">
    <property type="entry name" value="ADP-RIBOSYLHYDROLASE ARH1"/>
    <property type="match status" value="1"/>
</dbReference>
<protein>
    <recommendedName>
        <fullName evidence="5">ADP-ribosylhydrolase ARH1</fullName>
        <ecNumber evidence="4">3.2.2.19</ecNumber>
    </recommendedName>
    <alternativeName>
        <fullName evidence="6">ADP-ribose-L-arginine cleaving enzyme</fullName>
    </alternativeName>
    <alternativeName>
        <fullName evidence="7">[Protein ADP-ribosylarginine] hydrolase</fullName>
    </alternativeName>
</protein>
<dbReference type="SUPFAM" id="SSF101478">
    <property type="entry name" value="ADP-ribosylglycohydrolase"/>
    <property type="match status" value="1"/>
</dbReference>
<evidence type="ECO:0000256" key="3">
    <source>
        <dbReference type="ARBA" id="ARBA00049582"/>
    </source>
</evidence>
<dbReference type="RefSeq" id="XP_009015251.1">
    <property type="nucleotide sequence ID" value="XM_009017003.1"/>
</dbReference>
<dbReference type="eggNOG" id="ENOG502QPMI">
    <property type="taxonomic scope" value="Eukaryota"/>
</dbReference>
<feature type="transmembrane region" description="Helical" evidence="10">
    <location>
        <begin position="20"/>
        <end position="41"/>
    </location>
</feature>
<feature type="binding site" evidence="8">
    <location>
        <position position="154"/>
    </location>
    <ligand>
        <name>Mg(2+)</name>
        <dbReference type="ChEBI" id="CHEBI:18420"/>
        <label>1</label>
    </ligand>
</feature>
<gene>
    <name evidence="12" type="primary">20209902</name>
    <name evidence="11" type="ORF">HELRODRAFT_184901</name>
</gene>
<dbReference type="CTD" id="20209902"/>
<dbReference type="GeneID" id="20209902"/>
<evidence type="ECO:0000256" key="1">
    <source>
        <dbReference type="ARBA" id="ARBA00010702"/>
    </source>
</evidence>
<comment type="function">
    <text evidence="3">Specifically acts as an arginine mono-ADP-ribosylhydrolase by mediating the removal of mono-ADP-ribose attached to arginine residues on proteins.</text>
</comment>
<evidence type="ECO:0000256" key="7">
    <source>
        <dbReference type="ARBA" id="ARBA00049810"/>
    </source>
</evidence>
<keyword evidence="8" id="KW-0479">Metal-binding</keyword>
<keyword evidence="13" id="KW-1185">Reference proteome</keyword>
<dbReference type="GO" id="GO:0046872">
    <property type="term" value="F:metal ion binding"/>
    <property type="evidence" value="ECO:0007669"/>
    <property type="project" value="UniProtKB-KW"/>
</dbReference>
<evidence type="ECO:0000313" key="13">
    <source>
        <dbReference type="Proteomes" id="UP000015101"/>
    </source>
</evidence>
<dbReference type="OMA" id="NGEWEMC"/>
<keyword evidence="10" id="KW-0472">Membrane</keyword>
<feature type="region of interest" description="Disordered" evidence="9">
    <location>
        <begin position="55"/>
        <end position="86"/>
    </location>
</feature>
<dbReference type="EnsemblMetazoa" id="HelroT184901">
    <property type="protein sequence ID" value="HelroP184901"/>
    <property type="gene ID" value="HelroG184901"/>
</dbReference>
<evidence type="ECO:0000256" key="6">
    <source>
        <dbReference type="ARBA" id="ARBA00049798"/>
    </source>
</evidence>
<comment type="similarity">
    <text evidence="1">Belongs to the ADP-ribosylglycohydrolase family.</text>
</comment>
<keyword evidence="10" id="KW-0812">Transmembrane</keyword>
<evidence type="ECO:0000256" key="5">
    <source>
        <dbReference type="ARBA" id="ARBA00049773"/>
    </source>
</evidence>
<dbReference type="InterPro" id="IPR050792">
    <property type="entry name" value="ADP-ribosylglycohydrolase"/>
</dbReference>
<reference evidence="12" key="3">
    <citation type="submission" date="2015-06" db="UniProtKB">
        <authorList>
            <consortium name="EnsemblMetazoa"/>
        </authorList>
    </citation>
    <scope>IDENTIFICATION</scope>
</reference>
<evidence type="ECO:0000256" key="4">
    <source>
        <dbReference type="ARBA" id="ARBA00049725"/>
    </source>
</evidence>
<evidence type="ECO:0000256" key="9">
    <source>
        <dbReference type="SAM" id="MobiDB-lite"/>
    </source>
</evidence>
<sequence length="457" mass="51462">MFSKLIGNIFPTTKFYFKWPISFSTFMIFVIMILIIMFDSLKIVEGCSSRKVLEDTITERPGSKPTEQPKPAVEQPQCKPYTGDSINPVAGLTTNEWRTRYKMAMLLGGSADAIGYYRGRWEFQLKGQIIHDEVKAKGGIKSLNVSKPNWTLSDDTIMHLATGEAITEYIKTSANDLEKLYITIAKHYIKCMLDMVDRAPGTTTMKTVAMLDANDPKGYIIPFDDRGGGCGGAMRSMCIGLLYPDPKQLDLLIAVSIESGRMTHNHPTGFLGSLTSALFTHYAIQGKPVHMWGAGLMETLDKAWQYVNKVGRDVEKNKGAWSYFRDSWSRYLKIRCLEGGTQPLFPSPYGVRERDKFYKEISFDGWGGASGHDAPMIAYDAFVGAGNSWEELANRAFFHGGDSDSTAIIAATWFAISYGHKDVPVNNYQYLEYRDRLETVGEEIFNYVEKYFNEPKM</sequence>
<dbReference type="Pfam" id="PF03747">
    <property type="entry name" value="ADP_ribosyl_GH"/>
    <property type="match status" value="1"/>
</dbReference>
<dbReference type="AlphaFoldDB" id="T1FM53"/>
<evidence type="ECO:0000256" key="2">
    <source>
        <dbReference type="ARBA" id="ARBA00022801"/>
    </source>
</evidence>
<dbReference type="InParanoid" id="T1FM53"/>
<organism evidence="12 13">
    <name type="scientific">Helobdella robusta</name>
    <name type="common">Californian leech</name>
    <dbReference type="NCBI Taxonomy" id="6412"/>
    <lineage>
        <taxon>Eukaryota</taxon>
        <taxon>Metazoa</taxon>
        <taxon>Spiralia</taxon>
        <taxon>Lophotrochozoa</taxon>
        <taxon>Annelida</taxon>
        <taxon>Clitellata</taxon>
        <taxon>Hirudinea</taxon>
        <taxon>Rhynchobdellida</taxon>
        <taxon>Glossiphoniidae</taxon>
        <taxon>Helobdella</taxon>
    </lineage>
</organism>
<dbReference type="EC" id="3.2.2.19" evidence="4"/>
<dbReference type="EMBL" id="AMQM01000448">
    <property type="status" value="NOT_ANNOTATED_CDS"/>
    <property type="molecule type" value="Genomic_DNA"/>
</dbReference>
<feature type="binding site" evidence="8">
    <location>
        <position position="402"/>
    </location>
    <ligand>
        <name>Mg(2+)</name>
        <dbReference type="ChEBI" id="CHEBI:18420"/>
        <label>1</label>
    </ligand>
</feature>
<dbReference type="OrthoDB" id="10250509at2759"/>
<keyword evidence="8" id="KW-0460">Magnesium</keyword>
<dbReference type="InterPro" id="IPR005502">
    <property type="entry name" value="Ribosyl_crysJ1"/>
</dbReference>
<feature type="binding site" evidence="8">
    <location>
        <position position="153"/>
    </location>
    <ligand>
        <name>Mg(2+)</name>
        <dbReference type="ChEBI" id="CHEBI:18420"/>
        <label>1</label>
    </ligand>
</feature>
<evidence type="ECO:0000313" key="11">
    <source>
        <dbReference type="EMBL" id="ESO05883.1"/>
    </source>
</evidence>
<accession>T1FM53</accession>
<dbReference type="EMBL" id="KB096324">
    <property type="protein sequence ID" value="ESO05883.1"/>
    <property type="molecule type" value="Genomic_DNA"/>
</dbReference>
<evidence type="ECO:0000313" key="12">
    <source>
        <dbReference type="EnsemblMetazoa" id="HelroP184901"/>
    </source>
</evidence>
<keyword evidence="2" id="KW-0378">Hydrolase</keyword>
<feature type="binding site" evidence="8">
    <location>
        <position position="404"/>
    </location>
    <ligand>
        <name>Mg(2+)</name>
        <dbReference type="ChEBI" id="CHEBI:18420"/>
        <label>1</label>
    </ligand>
</feature>